<keyword evidence="2" id="KW-0732">Signal</keyword>
<protein>
    <submittedName>
        <fullName evidence="3">SfiI-subtelomeric related protein family member, putative</fullName>
    </submittedName>
</protein>
<sequence>MKKCIISLNILYYITFLHRFNGVESQPASLSTGQSTPETVAVDSGSTTPVTTTITPITLDINKSKDTNEFYFKKDGNFRTYTPKDSNVFNKVVKKSLEIWSAEPDDHGLKAVLMGSKNEPKYLGILLQSGNYVILHKSGKNKPWNDITSKTFDITKLGFLGDNDTELTSSDYDVSLVDLLFTYTFNDGINCRKVKLGDNEVWKHSDDSKFAEIKSFSLGLASNSFFVKNQSGETKKLDFKPTQSTTPTPPQATTPGTSTTPQGTGSGSGTPTPQTPQGTPPPSTGTSGSVTTPTSGSVTTPTSGTGTQPSRRTEESAQNSTEPTSYDKLLSQNLQNLNQKSTKSEQESTQQQVTTNQT</sequence>
<feature type="compositionally biased region" description="Low complexity" evidence="1">
    <location>
        <begin position="253"/>
        <end position="277"/>
    </location>
</feature>
<dbReference type="VEuPathDB" id="PiroplasmaDB:TA05535"/>
<feature type="chain" id="PRO_5036076046" evidence="2">
    <location>
        <begin position="26"/>
        <end position="358"/>
    </location>
</feature>
<dbReference type="EMBL" id="UIVT01000001">
    <property type="protein sequence ID" value="SVP88193.1"/>
    <property type="molecule type" value="Genomic_DNA"/>
</dbReference>
<dbReference type="AlphaFoldDB" id="A0A3B0MZK6"/>
<feature type="region of interest" description="Disordered" evidence="1">
    <location>
        <begin position="236"/>
        <end position="358"/>
    </location>
</feature>
<feature type="compositionally biased region" description="Low complexity" evidence="1">
    <location>
        <begin position="284"/>
        <end position="310"/>
    </location>
</feature>
<accession>A0A3B0MZK6</accession>
<evidence type="ECO:0000256" key="1">
    <source>
        <dbReference type="SAM" id="MobiDB-lite"/>
    </source>
</evidence>
<reference evidence="3" key="1">
    <citation type="submission" date="2018-07" db="EMBL/GenBank/DDBJ databases">
        <authorList>
            <person name="Quirk P.G."/>
            <person name="Krulwich T.A."/>
        </authorList>
    </citation>
    <scope>NUCLEOTIDE SEQUENCE</scope>
    <source>
        <strain evidence="3">Anand</strain>
    </source>
</reference>
<proteinExistence type="predicted"/>
<evidence type="ECO:0000313" key="3">
    <source>
        <dbReference type="EMBL" id="SVP88193.1"/>
    </source>
</evidence>
<feature type="signal peptide" evidence="2">
    <location>
        <begin position="1"/>
        <end position="25"/>
    </location>
</feature>
<name>A0A3B0MZK6_THEAN</name>
<dbReference type="Pfam" id="PF04385">
    <property type="entry name" value="FAINT"/>
    <property type="match status" value="2"/>
</dbReference>
<organism evidence="3">
    <name type="scientific">Theileria annulata</name>
    <dbReference type="NCBI Taxonomy" id="5874"/>
    <lineage>
        <taxon>Eukaryota</taxon>
        <taxon>Sar</taxon>
        <taxon>Alveolata</taxon>
        <taxon>Apicomplexa</taxon>
        <taxon>Aconoidasida</taxon>
        <taxon>Piroplasmida</taxon>
        <taxon>Theileriidae</taxon>
        <taxon>Theileria</taxon>
    </lineage>
</organism>
<evidence type="ECO:0000313" key="4">
    <source>
        <dbReference type="EMBL" id="SVP89373.1"/>
    </source>
</evidence>
<feature type="region of interest" description="Disordered" evidence="1">
    <location>
        <begin position="27"/>
        <end position="47"/>
    </location>
</feature>
<dbReference type="InterPro" id="IPR007480">
    <property type="entry name" value="DUF529"/>
</dbReference>
<feature type="compositionally biased region" description="Low complexity" evidence="1">
    <location>
        <begin position="328"/>
        <end position="358"/>
    </location>
</feature>
<gene>
    <name evidence="3" type="ORF">TAT_000006400</name>
    <name evidence="4" type="ORF">TAV_000006200</name>
</gene>
<evidence type="ECO:0000256" key="2">
    <source>
        <dbReference type="SAM" id="SignalP"/>
    </source>
</evidence>
<feature type="compositionally biased region" description="Polar residues" evidence="1">
    <location>
        <begin position="27"/>
        <end position="38"/>
    </location>
</feature>
<dbReference type="EMBL" id="UIVS01000001">
    <property type="protein sequence ID" value="SVP89373.1"/>
    <property type="molecule type" value="Genomic_DNA"/>
</dbReference>